<evidence type="ECO:0000313" key="4">
    <source>
        <dbReference type="EMBL" id="SVC53679.1"/>
    </source>
</evidence>
<gene>
    <name evidence="4" type="ORF">METZ01_LOCUS306533</name>
</gene>
<evidence type="ECO:0008006" key="5">
    <source>
        <dbReference type="Google" id="ProtNLM"/>
    </source>
</evidence>
<sequence length="91" mass="10013">MLDYKKLVTEFKRIGLVENDVVLIHSSFKSFGGVEGGPQTVIDALISTLGNGGTLIVPRFNFDFSTHSTPWDIRTTPSQTGIISEFARKDP</sequence>
<dbReference type="SUPFAM" id="SSF110710">
    <property type="entry name" value="TTHA0583/YokD-like"/>
    <property type="match status" value="1"/>
</dbReference>
<protein>
    <recommendedName>
        <fullName evidence="5">Aminoglycoside N(3)-acetyltransferase</fullName>
    </recommendedName>
</protein>
<keyword evidence="2" id="KW-0808">Transferase</keyword>
<accession>A0A382MXR1</accession>
<dbReference type="PANTHER" id="PTHR11104">
    <property type="entry name" value="AMINOGLYCOSIDE N3-ACETYLTRANSFERASE"/>
    <property type="match status" value="1"/>
</dbReference>
<dbReference type="Pfam" id="PF02522">
    <property type="entry name" value="Antibiotic_NAT"/>
    <property type="match status" value="1"/>
</dbReference>
<evidence type="ECO:0000256" key="3">
    <source>
        <dbReference type="ARBA" id="ARBA00023315"/>
    </source>
</evidence>
<evidence type="ECO:0000256" key="2">
    <source>
        <dbReference type="ARBA" id="ARBA00022679"/>
    </source>
</evidence>
<organism evidence="4">
    <name type="scientific">marine metagenome</name>
    <dbReference type="NCBI Taxonomy" id="408172"/>
    <lineage>
        <taxon>unclassified sequences</taxon>
        <taxon>metagenomes</taxon>
        <taxon>ecological metagenomes</taxon>
    </lineage>
</organism>
<dbReference type="EMBL" id="UINC01096636">
    <property type="protein sequence ID" value="SVC53679.1"/>
    <property type="molecule type" value="Genomic_DNA"/>
</dbReference>
<keyword evidence="3" id="KW-0012">Acyltransferase</keyword>
<dbReference type="AlphaFoldDB" id="A0A382MXR1"/>
<reference evidence="4" key="1">
    <citation type="submission" date="2018-05" db="EMBL/GenBank/DDBJ databases">
        <authorList>
            <person name="Lanie J.A."/>
            <person name="Ng W.-L."/>
            <person name="Kazmierczak K.M."/>
            <person name="Andrzejewski T.M."/>
            <person name="Davidsen T.M."/>
            <person name="Wayne K.J."/>
            <person name="Tettelin H."/>
            <person name="Glass J.I."/>
            <person name="Rusch D."/>
            <person name="Podicherti R."/>
            <person name="Tsui H.-C.T."/>
            <person name="Winkler M.E."/>
        </authorList>
    </citation>
    <scope>NUCLEOTIDE SEQUENCE</scope>
</reference>
<comment type="similarity">
    <text evidence="1">Belongs to the antibiotic N-acetyltransferase family.</text>
</comment>
<name>A0A382MXR1_9ZZZZ</name>
<dbReference type="PANTHER" id="PTHR11104:SF0">
    <property type="entry name" value="SPBETA PROPHAGE-DERIVED AMINOGLYCOSIDE N(3')-ACETYLTRANSFERASE-LIKE PROTEIN YOKD"/>
    <property type="match status" value="1"/>
</dbReference>
<dbReference type="InterPro" id="IPR003679">
    <property type="entry name" value="Amioglycoside_AcTrfase"/>
</dbReference>
<feature type="non-terminal residue" evidence="4">
    <location>
        <position position="91"/>
    </location>
</feature>
<dbReference type="InterPro" id="IPR028345">
    <property type="entry name" value="Antibiotic_NAT-like"/>
</dbReference>
<dbReference type="GO" id="GO:0046677">
    <property type="term" value="P:response to antibiotic"/>
    <property type="evidence" value="ECO:0007669"/>
    <property type="project" value="InterPro"/>
</dbReference>
<dbReference type="GO" id="GO:0008080">
    <property type="term" value="F:N-acetyltransferase activity"/>
    <property type="evidence" value="ECO:0007669"/>
    <property type="project" value="InterPro"/>
</dbReference>
<proteinExistence type="inferred from homology"/>
<evidence type="ECO:0000256" key="1">
    <source>
        <dbReference type="ARBA" id="ARBA00006383"/>
    </source>
</evidence>